<keyword evidence="8" id="KW-0804">Transcription</keyword>
<feature type="region of interest" description="Disordered" evidence="10">
    <location>
        <begin position="255"/>
        <end position="316"/>
    </location>
</feature>
<dbReference type="GO" id="GO:0005634">
    <property type="term" value="C:nucleus"/>
    <property type="evidence" value="ECO:0007669"/>
    <property type="project" value="UniProtKB-SubCell"/>
</dbReference>
<dbReference type="InterPro" id="IPR019312">
    <property type="entry name" value="CNOT11"/>
</dbReference>
<keyword evidence="9" id="KW-0539">Nucleus</keyword>
<comment type="similarity">
    <text evidence="3">Belongs to the CNOT11 family.</text>
</comment>
<dbReference type="Proteomes" id="UP000887566">
    <property type="component" value="Unplaced"/>
</dbReference>
<evidence type="ECO:0000256" key="10">
    <source>
        <dbReference type="SAM" id="MobiDB-lite"/>
    </source>
</evidence>
<dbReference type="AlphaFoldDB" id="A0A914VJ16"/>
<evidence type="ECO:0000313" key="12">
    <source>
        <dbReference type="WBParaSite" id="PSAMB.scaffold2047size32251.g16146.t1"/>
    </source>
</evidence>
<keyword evidence="7" id="KW-0943">RNA-mediated gene silencing</keyword>
<dbReference type="GO" id="GO:0030014">
    <property type="term" value="C:CCR4-NOT complex"/>
    <property type="evidence" value="ECO:0007669"/>
    <property type="project" value="InterPro"/>
</dbReference>
<dbReference type="GO" id="GO:0005737">
    <property type="term" value="C:cytoplasm"/>
    <property type="evidence" value="ECO:0007669"/>
    <property type="project" value="UniProtKB-SubCell"/>
</dbReference>
<protein>
    <recommendedName>
        <fullName evidence="4">CCR4-NOT transcription complex subunit 11</fullName>
    </recommendedName>
</protein>
<keyword evidence="11" id="KW-1185">Reference proteome</keyword>
<evidence type="ECO:0000256" key="6">
    <source>
        <dbReference type="ARBA" id="ARBA00023015"/>
    </source>
</evidence>
<name>A0A914VJ16_9BILA</name>
<evidence type="ECO:0000256" key="9">
    <source>
        <dbReference type="ARBA" id="ARBA00023242"/>
    </source>
</evidence>
<reference evidence="12" key="1">
    <citation type="submission" date="2022-11" db="UniProtKB">
        <authorList>
            <consortium name="WormBaseParasite"/>
        </authorList>
    </citation>
    <scope>IDENTIFICATION</scope>
</reference>
<evidence type="ECO:0000256" key="1">
    <source>
        <dbReference type="ARBA" id="ARBA00004123"/>
    </source>
</evidence>
<proteinExistence type="inferred from homology"/>
<sequence>MKGLTVQDVYALNSLLGSHDAQTFQQISTAFRKSFSGKDALKVGLGIAALLREHDLTPDPRQRLVAIFLLLEVYNGNGQQITDNPFLPILLKLMSDKTEQRAAEDLVGNLPMLSIQEKYFMGQMLSGTGRDLLSKTPNQIVGLELPSLPPVNLSHLEASVVEMQSRFPLIAKTSAPSVIRVPDADAGKDLAYSEQQAALQACESLLAGNDAPAFGKPLPPDFIRLAPPLHVGENEFIFLHSIEASRFTPMWVDAGSTSTPGSPSKTLSPAKSSKNSSKSPSKDVSAASSATSSRRASPSGADSVKEKSSGSETAKDTNLELLEKALTGPLQTAESNKLIEALKADDTLVKRVNMSPEKLPKLVEDNPMIAVEVLYILIPTKEISTYFEALVNMDLSVHGMEVVNRLTTIVEVPEEFLNFYVSHCIRSCEEIKNSPFTQNRLVRMVCVFLSSLIRNRLISVKDLYIELQAFCINFSSVKEAAALFQTVQMVLRDEKGPDEAAGSN</sequence>
<dbReference type="GO" id="GO:0031047">
    <property type="term" value="P:regulatory ncRNA-mediated gene silencing"/>
    <property type="evidence" value="ECO:0007669"/>
    <property type="project" value="UniProtKB-KW"/>
</dbReference>
<evidence type="ECO:0000256" key="4">
    <source>
        <dbReference type="ARBA" id="ARBA00014872"/>
    </source>
</evidence>
<evidence type="ECO:0000256" key="8">
    <source>
        <dbReference type="ARBA" id="ARBA00023163"/>
    </source>
</evidence>
<evidence type="ECO:0000256" key="5">
    <source>
        <dbReference type="ARBA" id="ARBA00022490"/>
    </source>
</evidence>
<evidence type="ECO:0000256" key="7">
    <source>
        <dbReference type="ARBA" id="ARBA00023158"/>
    </source>
</evidence>
<keyword evidence="5" id="KW-0963">Cytoplasm</keyword>
<keyword evidence="6" id="KW-0805">Transcription regulation</keyword>
<dbReference type="Pfam" id="PF10155">
    <property type="entry name" value="CNOT11"/>
    <property type="match status" value="1"/>
</dbReference>
<feature type="compositionally biased region" description="Low complexity" evidence="10">
    <location>
        <begin position="256"/>
        <end position="301"/>
    </location>
</feature>
<evidence type="ECO:0000313" key="11">
    <source>
        <dbReference type="Proteomes" id="UP000887566"/>
    </source>
</evidence>
<accession>A0A914VJ16</accession>
<evidence type="ECO:0000256" key="2">
    <source>
        <dbReference type="ARBA" id="ARBA00004496"/>
    </source>
</evidence>
<dbReference type="PANTHER" id="PTHR15975">
    <property type="entry name" value="CCR4-NOT TRANSCRIPTION COMPLEX SUBUNIT 11"/>
    <property type="match status" value="1"/>
</dbReference>
<organism evidence="11 12">
    <name type="scientific">Plectus sambesii</name>
    <dbReference type="NCBI Taxonomy" id="2011161"/>
    <lineage>
        <taxon>Eukaryota</taxon>
        <taxon>Metazoa</taxon>
        <taxon>Ecdysozoa</taxon>
        <taxon>Nematoda</taxon>
        <taxon>Chromadorea</taxon>
        <taxon>Plectida</taxon>
        <taxon>Plectina</taxon>
        <taxon>Plectoidea</taxon>
        <taxon>Plectidae</taxon>
        <taxon>Plectus</taxon>
    </lineage>
</organism>
<evidence type="ECO:0000256" key="3">
    <source>
        <dbReference type="ARBA" id="ARBA00008030"/>
    </source>
</evidence>
<comment type="subcellular location">
    <subcellularLocation>
        <location evidence="2">Cytoplasm</location>
    </subcellularLocation>
    <subcellularLocation>
        <location evidence="1">Nucleus</location>
    </subcellularLocation>
</comment>
<feature type="compositionally biased region" description="Basic and acidic residues" evidence="10">
    <location>
        <begin position="303"/>
        <end position="316"/>
    </location>
</feature>
<dbReference type="WBParaSite" id="PSAMB.scaffold2047size32251.g16146.t1">
    <property type="protein sequence ID" value="PSAMB.scaffold2047size32251.g16146.t1"/>
    <property type="gene ID" value="PSAMB.scaffold2047size32251.g16146"/>
</dbReference>
<dbReference type="PANTHER" id="PTHR15975:SF0">
    <property type="entry name" value="CCR4-NOT TRANSCRIPTION COMPLEX SUBUNIT 11"/>
    <property type="match status" value="1"/>
</dbReference>